<proteinExistence type="inferred from homology"/>
<dbReference type="InterPro" id="IPR000857">
    <property type="entry name" value="MyTH4_dom"/>
</dbReference>
<evidence type="ECO:0000313" key="7">
    <source>
        <dbReference type="RefSeq" id="XP_010772710.1"/>
    </source>
</evidence>
<dbReference type="PROSITE" id="PS51016">
    <property type="entry name" value="MYTH4"/>
    <property type="match status" value="1"/>
</dbReference>
<gene>
    <name evidence="7" type="primary">LOC104948235</name>
</gene>
<dbReference type="OrthoDB" id="8182952at2759"/>
<dbReference type="Pfam" id="PF00784">
    <property type="entry name" value="MyTH4"/>
    <property type="match status" value="1"/>
</dbReference>
<comment type="similarity">
    <text evidence="1">Belongs to the TRAFAC class myosin-kinesin ATPase superfamily. Myosin family.</text>
</comment>
<feature type="coiled-coil region" evidence="2">
    <location>
        <begin position="143"/>
        <end position="170"/>
    </location>
</feature>
<dbReference type="RefSeq" id="XP_010772710.1">
    <property type="nucleotide sequence ID" value="XM_010774408.1"/>
</dbReference>
<evidence type="ECO:0000313" key="6">
    <source>
        <dbReference type="Proteomes" id="UP000504611"/>
    </source>
</evidence>
<dbReference type="InterPro" id="IPR027417">
    <property type="entry name" value="P-loop_NTPase"/>
</dbReference>
<evidence type="ECO:0000256" key="2">
    <source>
        <dbReference type="SAM" id="Coils"/>
    </source>
</evidence>
<dbReference type="SUPFAM" id="SSF52540">
    <property type="entry name" value="P-loop containing nucleoside triphosphate hydrolases"/>
    <property type="match status" value="2"/>
</dbReference>
<dbReference type="GeneID" id="104948235"/>
<feature type="region of interest" description="Disordered" evidence="3">
    <location>
        <begin position="328"/>
        <end position="453"/>
    </location>
</feature>
<dbReference type="Pfam" id="PF21989">
    <property type="entry name" value="RA_2"/>
    <property type="match status" value="1"/>
</dbReference>
<evidence type="ECO:0000259" key="5">
    <source>
        <dbReference type="PROSITE" id="PS51016"/>
    </source>
</evidence>
<evidence type="ECO:0000256" key="1">
    <source>
        <dbReference type="ARBA" id="ARBA00008314"/>
    </source>
</evidence>
<accession>A0A6I9NEA7</accession>
<name>A0A6I9NEA7_9TELE</name>
<dbReference type="PANTHER" id="PTHR22692:SF24">
    <property type="entry name" value="MYOSIN VIIB"/>
    <property type="match status" value="1"/>
</dbReference>
<dbReference type="Gene3D" id="1.25.40.530">
    <property type="entry name" value="MyTH4 domain"/>
    <property type="match status" value="1"/>
</dbReference>
<dbReference type="Gene3D" id="1.20.5.190">
    <property type="match status" value="2"/>
</dbReference>
<protein>
    <submittedName>
        <fullName evidence="7">Unconventional myosin-VIIa-like</fullName>
    </submittedName>
</protein>
<feature type="non-terminal residue" evidence="7">
    <location>
        <position position="616"/>
    </location>
</feature>
<feature type="domain" description="MyTH4" evidence="5">
    <location>
        <begin position="251"/>
        <end position="561"/>
    </location>
</feature>
<dbReference type="Gene3D" id="3.10.20.90">
    <property type="entry name" value="Phosphatidylinositol 3-kinase Catalytic Subunit, Chain A, domain 1"/>
    <property type="match status" value="1"/>
</dbReference>
<dbReference type="SMART" id="SM00139">
    <property type="entry name" value="MyTH4"/>
    <property type="match status" value="1"/>
</dbReference>
<keyword evidence="6" id="KW-1185">Reference proteome</keyword>
<sequence length="616" mass="71159">MLELERMKELNEKALLIQKVLRGYRYRREYLRKKAAALVIQKHWRGHKGRKLYKVVQHGFARLQAQVRSRQLHFLYKKKREAAVVLQARVRGYLAKKEWKRKRDAVILLQAHTRGGLARKSVRKMKTDMYLSAKEKEEERRVILERQKHLEEVLRRKKEMEAKAQNEAITDQEMVDSIFDFLPVVVGGQEGQAPVGFEKFELKKTITEEIDIDDVPMEEDLPRGDDDDDLDEYSFSKFASMYFQGAATHTHIRQRLRQPLLYHEDQGDVLASMTVWWIILRFLGDLPEPKKQVRGSSTQERFMPQELISRKDRRLSHMVGLDQRVLRNKKERKASTLPEEPGQNRKGSMFTDLLARNRKPSALPAEAANPKVYTVPEGSPRTRKGSTFTDLLIRNKKASTATENAPPTSSLRKPSIIMEESDDLTEVSKPPTLQSVKEDGDLMEGEGEGPTLDRPLTSLEKLHIIVGYAIVRRDLRDEIYCQICKQLQDNNNRNSYFRGWILLSLCLGVFPPSDRFIRYLQSFIRFAPGGYAPYCAERLRRTLLNGVRGEPPAWLELQATKTKKPMIVSVNLMDGRSINLPVDSSSTSREICQLLSNKIKLKDTFGFSVYVALYEK</sequence>
<dbReference type="InterPro" id="IPR051567">
    <property type="entry name" value="Unconventional_Myosin_ATPase"/>
</dbReference>
<dbReference type="KEGG" id="ncc:104948235"/>
<evidence type="ECO:0000259" key="4">
    <source>
        <dbReference type="PROSITE" id="PS50057"/>
    </source>
</evidence>
<feature type="compositionally biased region" description="Polar residues" evidence="3">
    <location>
        <begin position="398"/>
        <end position="412"/>
    </location>
</feature>
<evidence type="ECO:0000256" key="3">
    <source>
        <dbReference type="SAM" id="MobiDB-lite"/>
    </source>
</evidence>
<dbReference type="PROSITE" id="PS50057">
    <property type="entry name" value="FERM_3"/>
    <property type="match status" value="1"/>
</dbReference>
<organism evidence="6 7">
    <name type="scientific">Notothenia coriiceps</name>
    <name type="common">black rockcod</name>
    <dbReference type="NCBI Taxonomy" id="8208"/>
    <lineage>
        <taxon>Eukaryota</taxon>
        <taxon>Metazoa</taxon>
        <taxon>Chordata</taxon>
        <taxon>Craniata</taxon>
        <taxon>Vertebrata</taxon>
        <taxon>Euteleostomi</taxon>
        <taxon>Actinopterygii</taxon>
        <taxon>Neopterygii</taxon>
        <taxon>Teleostei</taxon>
        <taxon>Neoteleostei</taxon>
        <taxon>Acanthomorphata</taxon>
        <taxon>Eupercaria</taxon>
        <taxon>Perciformes</taxon>
        <taxon>Notothenioidei</taxon>
        <taxon>Nototheniidae</taxon>
        <taxon>Notothenia</taxon>
    </lineage>
</organism>
<feature type="domain" description="FERM" evidence="4">
    <location>
        <begin position="566"/>
        <end position="616"/>
    </location>
</feature>
<dbReference type="InterPro" id="IPR038185">
    <property type="entry name" value="MyTH4_dom_sf"/>
</dbReference>
<dbReference type="Pfam" id="PF00612">
    <property type="entry name" value="IQ"/>
    <property type="match status" value="4"/>
</dbReference>
<dbReference type="InterPro" id="IPR029071">
    <property type="entry name" value="Ubiquitin-like_domsf"/>
</dbReference>
<reference evidence="7" key="1">
    <citation type="submission" date="2025-08" db="UniProtKB">
        <authorList>
            <consortium name="RefSeq"/>
        </authorList>
    </citation>
    <scope>IDENTIFICATION</scope>
    <source>
        <tissue evidence="7">Muscle</tissue>
    </source>
</reference>
<dbReference type="CDD" id="cd23767">
    <property type="entry name" value="IQCD"/>
    <property type="match status" value="2"/>
</dbReference>
<dbReference type="AlphaFoldDB" id="A0A6I9NEA7"/>
<dbReference type="PANTHER" id="PTHR22692">
    <property type="entry name" value="MYOSIN VII, XV"/>
    <property type="match status" value="1"/>
</dbReference>
<dbReference type="SMART" id="SM00015">
    <property type="entry name" value="IQ"/>
    <property type="match status" value="4"/>
</dbReference>
<dbReference type="GO" id="GO:0005856">
    <property type="term" value="C:cytoskeleton"/>
    <property type="evidence" value="ECO:0007669"/>
    <property type="project" value="InterPro"/>
</dbReference>
<dbReference type="Proteomes" id="UP000504611">
    <property type="component" value="Unplaced"/>
</dbReference>
<dbReference type="InterPro" id="IPR000299">
    <property type="entry name" value="FERM_domain"/>
</dbReference>
<dbReference type="PROSITE" id="PS50096">
    <property type="entry name" value="IQ"/>
    <property type="match status" value="4"/>
</dbReference>
<dbReference type="SUPFAM" id="SSF54236">
    <property type="entry name" value="Ubiquitin-like"/>
    <property type="match status" value="1"/>
</dbReference>
<keyword evidence="2" id="KW-0175">Coiled coil</keyword>
<dbReference type="InterPro" id="IPR000048">
    <property type="entry name" value="IQ_motif_EF-hand-BS"/>
</dbReference>